<protein>
    <recommendedName>
        <fullName evidence="2">LRR-containing protein second PH domain-containing protein</fullName>
    </recommendedName>
</protein>
<dbReference type="SUPFAM" id="SSF52047">
    <property type="entry name" value="RNI-like"/>
    <property type="match status" value="1"/>
</dbReference>
<keyword evidence="4" id="KW-1185">Reference proteome</keyword>
<organism evidence="3 4">
    <name type="scientific">Lasiosphaeria hispida</name>
    <dbReference type="NCBI Taxonomy" id="260671"/>
    <lineage>
        <taxon>Eukaryota</taxon>
        <taxon>Fungi</taxon>
        <taxon>Dikarya</taxon>
        <taxon>Ascomycota</taxon>
        <taxon>Pezizomycotina</taxon>
        <taxon>Sordariomycetes</taxon>
        <taxon>Sordariomycetidae</taxon>
        <taxon>Sordariales</taxon>
        <taxon>Lasiosphaeriaceae</taxon>
        <taxon>Lasiosphaeria</taxon>
    </lineage>
</organism>
<dbReference type="Gene3D" id="3.80.10.10">
    <property type="entry name" value="Ribonuclease Inhibitor"/>
    <property type="match status" value="1"/>
</dbReference>
<dbReference type="PANTHER" id="PTHR24114">
    <property type="entry name" value="LEUCINE RICH REPEAT FAMILY PROTEIN"/>
    <property type="match status" value="1"/>
</dbReference>
<dbReference type="Proteomes" id="UP001275084">
    <property type="component" value="Unassembled WGS sequence"/>
</dbReference>
<dbReference type="PANTHER" id="PTHR24114:SF2">
    <property type="entry name" value="F-BOX DOMAIN-CONTAINING PROTEIN-RELATED"/>
    <property type="match status" value="1"/>
</dbReference>
<sequence>MEQEHPKRSHITPLKTAEASVCDVAASPTSTIPSSPASSEGDRRFSLYSIKDKTRRSLSNRGSTSETTKSRSQSSHARKLSKSRPQSVVALGGVASRASDLSDSHDRTTSITDVASLGGSSASTDWLSQKVEAVAALESDVQFMRTRTPYLAVTADYLVKLKSRSDVMALFPWLSEAAAPEAVTSSPEPLLMIPLSAIVSVLVAESTRPSFGIEVWWKDLSGLSFHQATFYFNLPKERDEQMRNMVRAMRHNQHDENDAALPSPEVLKLLDTIQEAEEPGFKHRKLEVFPVVPRASMRKEYFKKPEDIAKKAHEAPAFYLAVGTYLCHLAVIQKGKSGGEPTCQHKTFGLVTLESFRGDWAVHEERFNISFRYPFEPRVTLELASRDFRQIIRVFGMADCFLKPVWPRMWQTAEIFHVKGLKEPHYLVPREDFGSVRRTLDAYTAAYRCGLVVWEINWKTKFPPEFRVLPAKDGSRYSPLQLLAVMRALRYNDYFNSLSFRDVDLGVLRGVHDAHSATGENVAYLSRTGINLDADELQLLKQSPVLHQEFHALAFCSETIQQIDFANSSASLTLRRDDNKEPALSLEFLTPILNLLKSDITKCSHLVLAGNTLLQYDLEDIVEALDMAKIHALDVSSCGLGEKALRTLIAPLLGRPQPLQSLNLSENPGRLLAGILPDIIPHLADLRYLNLRGSLQGERDVAGTLFPYEVLGHLENLEELDLSGFKINSATLHDLGQFLHQRSQGIRGTRPLGFRKLTLNHCGITGDEASRLCRAIGGNNNMHLSISGNPLEDGIEDLADVIRENKVPAGLSMELVEFREESNYLLLMRALTDTRCVSFLNLAGTAPTPSLHAINEPCSNDMVKELHDLFAYNQSIRYLDLSGFSGKLEDGQLAKGFGRSLAGLCNNKTMSHLKIRNQNLHDDAGTLGRVLSENGSLRVVDCQDNQLNLTSLKFLVSSLKDNYKIIDFPLSPADRDTIWKNILRGLRKSSDGTTTASGKGGTIGRLKHREGVLLHDIFDRQFEELDGYLLRNRTALEEASGQLLDFDLSADSLEDMEETWLALEPEEYDSRNASPGVQEAAPTTVAGEVPRPRRATVRSSCVFANTAIPISYHTRQGDEGMESPTETLDPVSEISTPEIFTPEEVEIPIVPGGGMEFKKMIHEFRESGFESA</sequence>
<gene>
    <name evidence="3" type="ORF">B0T25DRAFT_165320</name>
</gene>
<feature type="domain" description="LRR-containing protein second PH" evidence="2">
    <location>
        <begin position="282"/>
        <end position="408"/>
    </location>
</feature>
<comment type="caution">
    <text evidence="3">The sequence shown here is derived from an EMBL/GenBank/DDBJ whole genome shotgun (WGS) entry which is preliminary data.</text>
</comment>
<dbReference type="InterPro" id="IPR032675">
    <property type="entry name" value="LRR_dom_sf"/>
</dbReference>
<evidence type="ECO:0000313" key="3">
    <source>
        <dbReference type="EMBL" id="KAK3357646.1"/>
    </source>
</evidence>
<dbReference type="AlphaFoldDB" id="A0AAJ0HN45"/>
<accession>A0AAJ0HN45</accession>
<feature type="region of interest" description="Disordered" evidence="1">
    <location>
        <begin position="25"/>
        <end position="107"/>
    </location>
</feature>
<evidence type="ECO:0000256" key="1">
    <source>
        <dbReference type="SAM" id="MobiDB-lite"/>
    </source>
</evidence>
<evidence type="ECO:0000313" key="4">
    <source>
        <dbReference type="Proteomes" id="UP001275084"/>
    </source>
</evidence>
<reference evidence="3" key="2">
    <citation type="submission" date="2023-06" db="EMBL/GenBank/DDBJ databases">
        <authorList>
            <consortium name="Lawrence Berkeley National Laboratory"/>
            <person name="Haridas S."/>
            <person name="Hensen N."/>
            <person name="Bonometti L."/>
            <person name="Westerberg I."/>
            <person name="Brannstrom I.O."/>
            <person name="Guillou S."/>
            <person name="Cros-Aarteil S."/>
            <person name="Calhoun S."/>
            <person name="Kuo A."/>
            <person name="Mondo S."/>
            <person name="Pangilinan J."/>
            <person name="Riley R."/>
            <person name="Labutti K."/>
            <person name="Andreopoulos B."/>
            <person name="Lipzen A."/>
            <person name="Chen C."/>
            <person name="Yanf M."/>
            <person name="Daum C."/>
            <person name="Ng V."/>
            <person name="Clum A."/>
            <person name="Steindorff A."/>
            <person name="Ohm R."/>
            <person name="Martin F."/>
            <person name="Silar P."/>
            <person name="Natvig D."/>
            <person name="Lalanne C."/>
            <person name="Gautier V."/>
            <person name="Ament-Velasquez S.L."/>
            <person name="Kruys A."/>
            <person name="Hutchinson M.I."/>
            <person name="Powell A.J."/>
            <person name="Barry K."/>
            <person name="Miller A.N."/>
            <person name="Grigoriev I.V."/>
            <person name="Debuchy R."/>
            <person name="Gladieux P."/>
            <person name="Thoren M.H."/>
            <person name="Johannesson H."/>
        </authorList>
    </citation>
    <scope>NUCLEOTIDE SEQUENCE</scope>
    <source>
        <strain evidence="3">CBS 955.72</strain>
    </source>
</reference>
<dbReference type="InterPro" id="IPR057334">
    <property type="entry name" value="PH_2nd_LRR"/>
</dbReference>
<reference evidence="3" key="1">
    <citation type="journal article" date="2023" name="Mol. Phylogenet. Evol.">
        <title>Genome-scale phylogeny and comparative genomics of the fungal order Sordariales.</title>
        <authorList>
            <person name="Hensen N."/>
            <person name="Bonometti L."/>
            <person name="Westerberg I."/>
            <person name="Brannstrom I.O."/>
            <person name="Guillou S."/>
            <person name="Cros-Aarteil S."/>
            <person name="Calhoun S."/>
            <person name="Haridas S."/>
            <person name="Kuo A."/>
            <person name="Mondo S."/>
            <person name="Pangilinan J."/>
            <person name="Riley R."/>
            <person name="LaButti K."/>
            <person name="Andreopoulos B."/>
            <person name="Lipzen A."/>
            <person name="Chen C."/>
            <person name="Yan M."/>
            <person name="Daum C."/>
            <person name="Ng V."/>
            <person name="Clum A."/>
            <person name="Steindorff A."/>
            <person name="Ohm R.A."/>
            <person name="Martin F."/>
            <person name="Silar P."/>
            <person name="Natvig D.O."/>
            <person name="Lalanne C."/>
            <person name="Gautier V."/>
            <person name="Ament-Velasquez S.L."/>
            <person name="Kruys A."/>
            <person name="Hutchinson M.I."/>
            <person name="Powell A.J."/>
            <person name="Barry K."/>
            <person name="Miller A.N."/>
            <person name="Grigoriev I.V."/>
            <person name="Debuchy R."/>
            <person name="Gladieux P."/>
            <person name="Hiltunen Thoren M."/>
            <person name="Johannesson H."/>
        </authorList>
    </citation>
    <scope>NUCLEOTIDE SEQUENCE</scope>
    <source>
        <strain evidence="3">CBS 955.72</strain>
    </source>
</reference>
<dbReference type="Pfam" id="PF25353">
    <property type="entry name" value="PH_2nd_LRR"/>
    <property type="match status" value="1"/>
</dbReference>
<name>A0AAJ0HN45_9PEZI</name>
<evidence type="ECO:0000259" key="2">
    <source>
        <dbReference type="Pfam" id="PF25353"/>
    </source>
</evidence>
<feature type="compositionally biased region" description="Low complexity" evidence="1">
    <location>
        <begin position="25"/>
        <end position="39"/>
    </location>
</feature>
<dbReference type="EMBL" id="JAUIQD010000003">
    <property type="protein sequence ID" value="KAK3357646.1"/>
    <property type="molecule type" value="Genomic_DNA"/>
</dbReference>
<proteinExistence type="predicted"/>
<dbReference type="InterPro" id="IPR052394">
    <property type="entry name" value="LRR-containing"/>
</dbReference>
<feature type="compositionally biased region" description="Polar residues" evidence="1">
    <location>
        <begin position="59"/>
        <end position="75"/>
    </location>
</feature>